<sequence length="742" mass="80569">STSVVDPRNPLDEQEGPCSFLDSRGPSCALARDECHDVPGLERIQATHASPDDDHPDYAAAKSVTHRAADDSVSSRQSRQRGSNEGSRNSQKNRRQNGPQEDDGRHGQSRRKSNAEREGNQGRGRANRPGQTTRHARKLVTIANEERRRQKSSTKAGAKGKNLSRPRPDAVGNRRKKGDRDGAPWTDGRGGRGRRSGEEPVGGGGRGTWSWCIPDVGPLLQDDRHARSRAYSLSTGEGFATTRATMYASNATRNAGTKGASLSSAEAAGAGSPAGGDGKLPSKRKRNPSAELLESIRSEQLYADPEGEDIKEVDCGNDDDDDDYYEEGMPFSPNKQPLSKRQLSKKQSKKKPSKKPSGEQPSTKTSAPNAKPVLGTTNLMERRKSSTMQPSNVKPSKKKRASDQSSKKKSSTRSSTRASTGASPVPLDLPNSTSQNAQAERVGRKKRQCVKEVKEIERMTREAEKEEDKVEQLGLNLSDDNLTPAALQGAVDEMGIGDSTRMMSYNTRKLREGTNVLLPTSEHALRNQTDTLSEAQLAAIAYKANKRGDDASNAGYTLGGERITNVKGKKVSASASAALLKMYNDGTNGLKQHNADRAVDAKETILYLQDTQGKDESIENIDLRVLNDDEAKAIGVPPGSSWQIGEQPDGVDPNHYIDQLVKYYAGEEKFRAAQRKGGKAPSNLRSGVRASLCNKNTAHGGFTIRRFYKGVEVTGCGSNTHPASRASYVYTARRQKTPFFAP</sequence>
<keyword evidence="3" id="KW-1185">Reference proteome</keyword>
<feature type="compositionally biased region" description="Low complexity" evidence="1">
    <location>
        <begin position="259"/>
        <end position="271"/>
    </location>
</feature>
<proteinExistence type="predicted"/>
<feature type="non-terminal residue" evidence="2">
    <location>
        <position position="1"/>
    </location>
</feature>
<dbReference type="OMA" id="ARDECHD"/>
<evidence type="ECO:0000313" key="3">
    <source>
        <dbReference type="Proteomes" id="UP000266841"/>
    </source>
</evidence>
<feature type="compositionally biased region" description="Low complexity" evidence="1">
    <location>
        <begin position="412"/>
        <end position="423"/>
    </location>
</feature>
<feature type="compositionally biased region" description="Polar residues" evidence="1">
    <location>
        <begin position="359"/>
        <end position="368"/>
    </location>
</feature>
<feature type="compositionally biased region" description="Acidic residues" evidence="1">
    <location>
        <begin position="315"/>
        <end position="326"/>
    </location>
</feature>
<accession>K0RPD7</accession>
<feature type="compositionally biased region" description="Low complexity" evidence="1">
    <location>
        <begin position="71"/>
        <end position="90"/>
    </location>
</feature>
<feature type="region of interest" description="Disordered" evidence="1">
    <location>
        <begin position="41"/>
        <end position="215"/>
    </location>
</feature>
<feature type="compositionally biased region" description="Basic residues" evidence="1">
    <location>
        <begin position="342"/>
        <end position="354"/>
    </location>
</feature>
<reference evidence="2 3" key="1">
    <citation type="journal article" date="2012" name="Genome Biol.">
        <title>Genome and low-iron response of an oceanic diatom adapted to chronic iron limitation.</title>
        <authorList>
            <person name="Lommer M."/>
            <person name="Specht M."/>
            <person name="Roy A.S."/>
            <person name="Kraemer L."/>
            <person name="Andreson R."/>
            <person name="Gutowska M.A."/>
            <person name="Wolf J."/>
            <person name="Bergner S.V."/>
            <person name="Schilhabel M.B."/>
            <person name="Klostermeier U.C."/>
            <person name="Beiko R.G."/>
            <person name="Rosenstiel P."/>
            <person name="Hippler M."/>
            <person name="Laroche J."/>
        </authorList>
    </citation>
    <scope>NUCLEOTIDE SEQUENCE [LARGE SCALE GENOMIC DNA]</scope>
    <source>
        <strain evidence="2 3">CCMP1005</strain>
    </source>
</reference>
<dbReference type="AlphaFoldDB" id="K0RPD7"/>
<evidence type="ECO:0000256" key="1">
    <source>
        <dbReference type="SAM" id="MobiDB-lite"/>
    </source>
</evidence>
<feature type="region of interest" description="Disordered" evidence="1">
    <location>
        <begin position="1"/>
        <end position="26"/>
    </location>
</feature>
<organism evidence="2 3">
    <name type="scientific">Thalassiosira oceanica</name>
    <name type="common">Marine diatom</name>
    <dbReference type="NCBI Taxonomy" id="159749"/>
    <lineage>
        <taxon>Eukaryota</taxon>
        <taxon>Sar</taxon>
        <taxon>Stramenopiles</taxon>
        <taxon>Ochrophyta</taxon>
        <taxon>Bacillariophyta</taxon>
        <taxon>Coscinodiscophyceae</taxon>
        <taxon>Thalassiosirophycidae</taxon>
        <taxon>Thalassiosirales</taxon>
        <taxon>Thalassiosiraceae</taxon>
        <taxon>Thalassiosira</taxon>
    </lineage>
</organism>
<name>K0RPD7_THAOC</name>
<gene>
    <name evidence="2" type="ORF">THAOC_32596</name>
</gene>
<dbReference type="EMBL" id="AGNL01045661">
    <property type="protein sequence ID" value="EJK48592.1"/>
    <property type="molecule type" value="Genomic_DNA"/>
</dbReference>
<feature type="region of interest" description="Disordered" evidence="1">
    <location>
        <begin position="254"/>
        <end position="448"/>
    </location>
</feature>
<comment type="caution">
    <text evidence="2">The sequence shown here is derived from an EMBL/GenBank/DDBJ whole genome shotgun (WGS) entry which is preliminary data.</text>
</comment>
<protein>
    <submittedName>
        <fullName evidence="2">Uncharacterized protein</fullName>
    </submittedName>
</protein>
<dbReference type="Proteomes" id="UP000266841">
    <property type="component" value="Unassembled WGS sequence"/>
</dbReference>
<evidence type="ECO:0000313" key="2">
    <source>
        <dbReference type="EMBL" id="EJK48592.1"/>
    </source>
</evidence>